<evidence type="ECO:0000256" key="1">
    <source>
        <dbReference type="ARBA" id="ARBA00022490"/>
    </source>
</evidence>
<evidence type="ECO:0000256" key="3">
    <source>
        <dbReference type="ARBA" id="ARBA00022723"/>
    </source>
</evidence>
<evidence type="ECO:0000256" key="13">
    <source>
        <dbReference type="PROSITE-ProRule" id="PRU00546"/>
    </source>
</evidence>
<dbReference type="FunFam" id="2.60.260.20:FF:000005">
    <property type="entry name" value="Chaperone protein dnaJ 1, mitochondrial"/>
    <property type="match status" value="1"/>
</dbReference>
<dbReference type="CDD" id="cd06257">
    <property type="entry name" value="DnaJ"/>
    <property type="match status" value="1"/>
</dbReference>
<comment type="similarity">
    <text evidence="10 12">Belongs to the DnaJ family.</text>
</comment>
<dbReference type="InterPro" id="IPR036410">
    <property type="entry name" value="HSP_DnaJ_Cys-rich_dom_sf"/>
</dbReference>
<comment type="subcellular location">
    <subcellularLocation>
        <location evidence="12">Cytoplasm</location>
    </subcellularLocation>
</comment>
<feature type="repeat" description="CXXCXGXG motif" evidence="12">
    <location>
        <begin position="197"/>
        <end position="204"/>
    </location>
</feature>
<evidence type="ECO:0000313" key="16">
    <source>
        <dbReference type="EMBL" id="WKN34730.1"/>
    </source>
</evidence>
<dbReference type="SUPFAM" id="SSF57938">
    <property type="entry name" value="DnaJ/Hsp40 cysteine-rich domain"/>
    <property type="match status" value="1"/>
</dbReference>
<dbReference type="InterPro" id="IPR001623">
    <property type="entry name" value="DnaJ_domain"/>
</dbReference>
<comment type="domain">
    <text evidence="12">The J domain is necessary and sufficient to stimulate DnaK ATPase activity. Zinc center 1 plays an important role in the autonomous, DnaK-independent chaperone activity of DnaJ. Zinc center 2 is essential for interaction with DnaK and for DnaJ activity.</text>
</comment>
<dbReference type="Pfam" id="PF00684">
    <property type="entry name" value="DnaJ_CXXCXGXG"/>
    <property type="match status" value="1"/>
</dbReference>
<organism evidence="16">
    <name type="scientific">Roseihalotalea indica</name>
    <dbReference type="NCBI Taxonomy" id="2867963"/>
    <lineage>
        <taxon>Bacteria</taxon>
        <taxon>Pseudomonadati</taxon>
        <taxon>Bacteroidota</taxon>
        <taxon>Cytophagia</taxon>
        <taxon>Cytophagales</taxon>
        <taxon>Catalimonadaceae</taxon>
        <taxon>Roseihalotalea</taxon>
    </lineage>
</organism>
<feature type="binding site" evidence="12">
    <location>
        <position position="154"/>
    </location>
    <ligand>
        <name>Zn(2+)</name>
        <dbReference type="ChEBI" id="CHEBI:29105"/>
        <label>1</label>
    </ligand>
</feature>
<dbReference type="GO" id="GO:0042026">
    <property type="term" value="P:protein refolding"/>
    <property type="evidence" value="ECO:0007669"/>
    <property type="project" value="TreeGrafter"/>
</dbReference>
<feature type="zinc finger region" description="CR-type" evidence="13">
    <location>
        <begin position="141"/>
        <end position="223"/>
    </location>
</feature>
<feature type="domain" description="J" evidence="14">
    <location>
        <begin position="5"/>
        <end position="70"/>
    </location>
</feature>
<feature type="binding site" evidence="12">
    <location>
        <position position="211"/>
    </location>
    <ligand>
        <name>Zn(2+)</name>
        <dbReference type="ChEBI" id="CHEBI:29105"/>
        <label>1</label>
    </ligand>
</feature>
<dbReference type="HAMAP" id="MF_01152">
    <property type="entry name" value="DnaJ"/>
    <property type="match status" value="1"/>
</dbReference>
<dbReference type="FunFam" id="1.10.287.110:FF:000034">
    <property type="entry name" value="Chaperone protein DnaJ"/>
    <property type="match status" value="1"/>
</dbReference>
<evidence type="ECO:0000256" key="7">
    <source>
        <dbReference type="ARBA" id="ARBA00023016"/>
    </source>
</evidence>
<dbReference type="GO" id="GO:0006260">
    <property type="term" value="P:DNA replication"/>
    <property type="evidence" value="ECO:0007669"/>
    <property type="project" value="UniProtKB-KW"/>
</dbReference>
<comment type="cofactor">
    <cofactor evidence="12">
        <name>Zn(2+)</name>
        <dbReference type="ChEBI" id="CHEBI:29105"/>
    </cofactor>
    <text evidence="12">Binds 2 Zn(2+) ions per monomer.</text>
</comment>
<dbReference type="Pfam" id="PF00226">
    <property type="entry name" value="DnaJ"/>
    <property type="match status" value="1"/>
</dbReference>
<dbReference type="GO" id="GO:0005737">
    <property type="term" value="C:cytoplasm"/>
    <property type="evidence" value="ECO:0007669"/>
    <property type="project" value="UniProtKB-SubCell"/>
</dbReference>
<proteinExistence type="inferred from homology"/>
<evidence type="ECO:0000256" key="8">
    <source>
        <dbReference type="ARBA" id="ARBA00023186"/>
    </source>
</evidence>
<dbReference type="GO" id="GO:0031072">
    <property type="term" value="F:heat shock protein binding"/>
    <property type="evidence" value="ECO:0007669"/>
    <property type="project" value="InterPro"/>
</dbReference>
<evidence type="ECO:0000256" key="4">
    <source>
        <dbReference type="ARBA" id="ARBA00022737"/>
    </source>
</evidence>
<evidence type="ECO:0000256" key="2">
    <source>
        <dbReference type="ARBA" id="ARBA00022705"/>
    </source>
</evidence>
<keyword evidence="4 12" id="KW-0677">Repeat</keyword>
<dbReference type="InterPro" id="IPR012724">
    <property type="entry name" value="DnaJ"/>
</dbReference>
<dbReference type="EMBL" id="CP120682">
    <property type="protein sequence ID" value="WKN34730.1"/>
    <property type="molecule type" value="Genomic_DNA"/>
</dbReference>
<evidence type="ECO:0000256" key="9">
    <source>
        <dbReference type="ARBA" id="ARBA00053423"/>
    </source>
</evidence>
<dbReference type="PRINTS" id="PR00625">
    <property type="entry name" value="JDOMAIN"/>
</dbReference>
<evidence type="ECO:0000259" key="15">
    <source>
        <dbReference type="PROSITE" id="PS51188"/>
    </source>
</evidence>
<dbReference type="Gene3D" id="1.10.287.110">
    <property type="entry name" value="DnaJ domain"/>
    <property type="match status" value="1"/>
</dbReference>
<dbReference type="PROSITE" id="PS50076">
    <property type="entry name" value="DNAJ_2"/>
    <property type="match status" value="1"/>
</dbReference>
<feature type="binding site" evidence="12">
    <location>
        <position position="197"/>
    </location>
    <ligand>
        <name>Zn(2+)</name>
        <dbReference type="ChEBI" id="CHEBI:29105"/>
        <label>2</label>
    </ligand>
</feature>
<feature type="binding site" evidence="12">
    <location>
        <position position="171"/>
    </location>
    <ligand>
        <name>Zn(2+)</name>
        <dbReference type="ChEBI" id="CHEBI:29105"/>
        <label>2</label>
    </ligand>
</feature>
<dbReference type="InterPro" id="IPR018253">
    <property type="entry name" value="DnaJ_domain_CS"/>
</dbReference>
<comment type="subunit">
    <text evidence="12">Homodimer.</text>
</comment>
<dbReference type="PROSITE" id="PS51188">
    <property type="entry name" value="ZF_CR"/>
    <property type="match status" value="1"/>
</dbReference>
<evidence type="ECO:0000256" key="5">
    <source>
        <dbReference type="ARBA" id="ARBA00022771"/>
    </source>
</evidence>
<keyword evidence="7 12" id="KW-0346">Stress response</keyword>
<name>A0AA49GH97_9BACT</name>
<dbReference type="SMART" id="SM00271">
    <property type="entry name" value="DnaJ"/>
    <property type="match status" value="1"/>
</dbReference>
<feature type="binding site" evidence="12">
    <location>
        <position position="157"/>
    </location>
    <ligand>
        <name>Zn(2+)</name>
        <dbReference type="ChEBI" id="CHEBI:29105"/>
        <label>1</label>
    </ligand>
</feature>
<sequence length="383" mass="41683">MSKRDYYEILGVSRDASQDEIKKAYRKTAIKFHPDKNPDNPEAEDQFKEAAEAYEVLSDADKRQRYDRFGHDGVRGGAGAGGFGGSGMSMDDIFSQFGDIFGGSGSPFESFFGGGGRSSRQRRGSNLRIKLKLTLDEIAHGVEKKIKVKRYHTCDVCGGNGAEHGTALRTCPTCSGSGQIRKVVNTMLGQMVSANTCPNCGGEGKLVDERCGNCHGEGRILEEEVISVKIPEGVGEGMQLSMSGKGNVPKRGGVPGDLLIVIEETEDEELKRDGTNIVYDLHISFIDACMGTSVEVPTVDGKVKIKIDAGTQSGRILRLRGKGIQDINGYGKGDQLIHVNVWTPKSLTSEEKSILEGLRDAPNFQPQPGKSDKSFFERMKEFF</sequence>
<dbReference type="CDD" id="cd10719">
    <property type="entry name" value="DnaJ_zf"/>
    <property type="match status" value="1"/>
</dbReference>
<dbReference type="SUPFAM" id="SSF46565">
    <property type="entry name" value="Chaperone J-domain"/>
    <property type="match status" value="1"/>
</dbReference>
<dbReference type="GO" id="GO:0016491">
    <property type="term" value="F:oxidoreductase activity"/>
    <property type="evidence" value="ECO:0007669"/>
    <property type="project" value="UniProtKB-KW"/>
</dbReference>
<dbReference type="SUPFAM" id="SSF49493">
    <property type="entry name" value="HSP40/DnaJ peptide-binding domain"/>
    <property type="match status" value="2"/>
</dbReference>
<dbReference type="PANTHER" id="PTHR43096:SF48">
    <property type="entry name" value="CHAPERONE PROTEIN DNAJ"/>
    <property type="match status" value="1"/>
</dbReference>
<dbReference type="NCBIfam" id="TIGR02349">
    <property type="entry name" value="DnaJ_bact"/>
    <property type="match status" value="1"/>
</dbReference>
<keyword evidence="8 12" id="KW-0143">Chaperone</keyword>
<reference evidence="16" key="2">
    <citation type="journal article" date="2024" name="Antonie Van Leeuwenhoek">
        <title>Roseihalotalea indica gen. nov., sp. nov., a halophilic Bacteroidetes from mesopelagic Southwest Indian Ocean with higher carbohydrate metabolic potential.</title>
        <authorList>
            <person name="Chen B."/>
            <person name="Zhang M."/>
            <person name="Lin D."/>
            <person name="Ye J."/>
            <person name="Tang K."/>
        </authorList>
    </citation>
    <scope>NUCLEOTIDE SEQUENCE</scope>
    <source>
        <strain evidence="16">TK19036</strain>
    </source>
</reference>
<dbReference type="FunFam" id="2.10.230.10:FF:000002">
    <property type="entry name" value="Molecular chaperone DnaJ"/>
    <property type="match status" value="1"/>
</dbReference>
<dbReference type="GO" id="GO:0051082">
    <property type="term" value="F:unfolded protein binding"/>
    <property type="evidence" value="ECO:0007669"/>
    <property type="project" value="UniProtKB-UniRule"/>
</dbReference>
<dbReference type="Gene3D" id="2.60.260.20">
    <property type="entry name" value="Urease metallochaperone UreE, N-terminal domain"/>
    <property type="match status" value="2"/>
</dbReference>
<dbReference type="NCBIfam" id="NF008035">
    <property type="entry name" value="PRK10767.1"/>
    <property type="match status" value="1"/>
</dbReference>
<evidence type="ECO:0000256" key="6">
    <source>
        <dbReference type="ARBA" id="ARBA00022833"/>
    </source>
</evidence>
<feature type="repeat" description="CXXCXGXG motif" evidence="12">
    <location>
        <begin position="171"/>
        <end position="178"/>
    </location>
</feature>
<evidence type="ECO:0000259" key="14">
    <source>
        <dbReference type="PROSITE" id="PS50076"/>
    </source>
</evidence>
<dbReference type="Gene3D" id="2.10.230.10">
    <property type="entry name" value="Heat shock protein DnaJ, cysteine-rich domain"/>
    <property type="match status" value="1"/>
</dbReference>
<dbReference type="GO" id="GO:0009408">
    <property type="term" value="P:response to heat"/>
    <property type="evidence" value="ECO:0007669"/>
    <property type="project" value="InterPro"/>
</dbReference>
<feature type="repeat" description="CXXCXGXG motif" evidence="12">
    <location>
        <begin position="154"/>
        <end position="161"/>
    </location>
</feature>
<gene>
    <name evidence="12 16" type="primary">dnaJ</name>
    <name evidence="16" type="ORF">K4G66_20355</name>
</gene>
<feature type="binding site" evidence="12">
    <location>
        <position position="214"/>
    </location>
    <ligand>
        <name>Zn(2+)</name>
        <dbReference type="ChEBI" id="CHEBI:29105"/>
        <label>1</label>
    </ligand>
</feature>
<dbReference type="InterPro" id="IPR002939">
    <property type="entry name" value="DnaJ_C"/>
</dbReference>
<keyword evidence="6 12" id="KW-0862">Zinc</keyword>
<dbReference type="GO" id="GO:0005524">
    <property type="term" value="F:ATP binding"/>
    <property type="evidence" value="ECO:0007669"/>
    <property type="project" value="InterPro"/>
</dbReference>
<dbReference type="Pfam" id="PF01556">
    <property type="entry name" value="DnaJ_C"/>
    <property type="match status" value="1"/>
</dbReference>
<keyword evidence="5 12" id="KW-0863">Zinc-finger</keyword>
<dbReference type="InterPro" id="IPR008971">
    <property type="entry name" value="HSP40/DnaJ_pept-bd"/>
</dbReference>
<evidence type="ECO:0000256" key="12">
    <source>
        <dbReference type="HAMAP-Rule" id="MF_01152"/>
    </source>
</evidence>
<keyword evidence="3 12" id="KW-0479">Metal-binding</keyword>
<keyword evidence="2 12" id="KW-0235">DNA replication</keyword>
<reference evidence="16" key="1">
    <citation type="journal article" date="2023" name="Comput. Struct. Biotechnol. J.">
        <title>Discovery of a novel marine Bacteroidetes with a rich repertoire of carbohydrate-active enzymes.</title>
        <authorList>
            <person name="Chen B."/>
            <person name="Liu G."/>
            <person name="Chen Q."/>
            <person name="Wang H."/>
            <person name="Liu L."/>
            <person name="Tang K."/>
        </authorList>
    </citation>
    <scope>NUCLEOTIDE SEQUENCE</scope>
    <source>
        <strain evidence="16">TK19036</strain>
    </source>
</reference>
<keyword evidence="16" id="KW-0560">Oxidoreductase</keyword>
<comment type="function">
    <text evidence="9 12">Participates actively in the response to hyperosmotic and heat shock by preventing the aggregation of stress-denatured proteins and by disaggregating proteins, also in an autonomous, DnaK-independent fashion. Unfolded proteins bind initially to DnaJ; upon interaction with the DnaJ-bound protein, DnaK hydrolyzes its bound ATP, resulting in the formation of a stable complex. GrpE releases ADP from DnaK; ATP binding to DnaK triggers the release of the substrate protein, thus completing the reaction cycle. Several rounds of ATP-dependent interactions between DnaJ, DnaK and GrpE are required for fully efficient folding. Also involved, together with DnaK and GrpE, in the DNA replication of plasmids through activation of initiation proteins.</text>
</comment>
<dbReference type="InterPro" id="IPR036869">
    <property type="entry name" value="J_dom_sf"/>
</dbReference>
<dbReference type="PANTHER" id="PTHR43096">
    <property type="entry name" value="DNAJ HOMOLOG 1, MITOCHONDRIAL-RELATED"/>
    <property type="match status" value="1"/>
</dbReference>
<evidence type="ECO:0000256" key="10">
    <source>
        <dbReference type="ARBA" id="ARBA00061004"/>
    </source>
</evidence>
<keyword evidence="1 12" id="KW-0963">Cytoplasm</keyword>
<evidence type="ECO:0000256" key="11">
    <source>
        <dbReference type="ARBA" id="ARBA00067609"/>
    </source>
</evidence>
<feature type="binding site" evidence="12">
    <location>
        <position position="174"/>
    </location>
    <ligand>
        <name>Zn(2+)</name>
        <dbReference type="ChEBI" id="CHEBI:29105"/>
        <label>2</label>
    </ligand>
</feature>
<protein>
    <recommendedName>
        <fullName evidence="11 12">Chaperone protein DnaJ</fullName>
    </recommendedName>
</protein>
<feature type="binding site" evidence="12">
    <location>
        <position position="200"/>
    </location>
    <ligand>
        <name>Zn(2+)</name>
        <dbReference type="ChEBI" id="CHEBI:29105"/>
        <label>2</label>
    </ligand>
</feature>
<dbReference type="InterPro" id="IPR001305">
    <property type="entry name" value="HSP_DnaJ_Cys-rich_dom"/>
</dbReference>
<dbReference type="AlphaFoldDB" id="A0AA49GH97"/>
<dbReference type="GO" id="GO:0008270">
    <property type="term" value="F:zinc ion binding"/>
    <property type="evidence" value="ECO:0007669"/>
    <property type="project" value="UniProtKB-UniRule"/>
</dbReference>
<feature type="repeat" description="CXXCXGXG motif" evidence="12">
    <location>
        <begin position="211"/>
        <end position="218"/>
    </location>
</feature>
<feature type="domain" description="CR-type" evidence="15">
    <location>
        <begin position="141"/>
        <end position="223"/>
    </location>
</feature>
<accession>A0AA49GH97</accession>
<dbReference type="CDD" id="cd10747">
    <property type="entry name" value="DnaJ_C"/>
    <property type="match status" value="1"/>
</dbReference>
<dbReference type="PROSITE" id="PS00636">
    <property type="entry name" value="DNAJ_1"/>
    <property type="match status" value="1"/>
</dbReference>